<sequence>MPRLKIRSQVDVDQEARKQGILDDCGPSSAAAAASWVLKKEISAAEGIAAKAKVTGFTEKQGVSDNGSSLSELAKTVKELGAHGRYPADWQDVLQSAKNGDALIINVQQAKMPFYEGVKMSKWHRKYVKANPGYEYGHMTSAAFDPTAGWMWACPTMSGKGDEEFAVSITEAQLKQIASSKGDAPKSRVLIVSAKK</sequence>
<name>A0A6J7X4P7_9CAUD</name>
<protein>
    <submittedName>
        <fullName evidence="1">Uncharacterized protein</fullName>
    </submittedName>
</protein>
<proteinExistence type="predicted"/>
<dbReference type="EMBL" id="LR798333">
    <property type="protein sequence ID" value="CAB5224293.1"/>
    <property type="molecule type" value="Genomic_DNA"/>
</dbReference>
<evidence type="ECO:0000313" key="1">
    <source>
        <dbReference type="EMBL" id="CAB5224293.1"/>
    </source>
</evidence>
<accession>A0A6J7X4P7</accession>
<organism evidence="1">
    <name type="scientific">uncultured Caudovirales phage</name>
    <dbReference type="NCBI Taxonomy" id="2100421"/>
    <lineage>
        <taxon>Viruses</taxon>
        <taxon>Duplodnaviria</taxon>
        <taxon>Heunggongvirae</taxon>
        <taxon>Uroviricota</taxon>
        <taxon>Caudoviricetes</taxon>
        <taxon>Peduoviridae</taxon>
        <taxon>Maltschvirus</taxon>
        <taxon>Maltschvirus maltsch</taxon>
    </lineage>
</organism>
<reference evidence="1" key="1">
    <citation type="submission" date="2020-05" db="EMBL/GenBank/DDBJ databases">
        <authorList>
            <person name="Chiriac C."/>
            <person name="Salcher M."/>
            <person name="Ghai R."/>
            <person name="Kavagutti S V."/>
        </authorList>
    </citation>
    <scope>NUCLEOTIDE SEQUENCE</scope>
</reference>
<gene>
    <name evidence="1" type="ORF">UFOVP394_45</name>
</gene>